<dbReference type="GO" id="GO:0016984">
    <property type="term" value="F:ribulose-bisphosphate carboxylase activity"/>
    <property type="evidence" value="ECO:0007669"/>
    <property type="project" value="InterPro"/>
</dbReference>
<evidence type="ECO:0000259" key="1">
    <source>
        <dbReference type="Pfam" id="PF00016"/>
    </source>
</evidence>
<dbReference type="InterPro" id="IPR000685">
    <property type="entry name" value="RuBisCO_lsu_C"/>
</dbReference>
<dbReference type="InterPro" id="IPR033966">
    <property type="entry name" value="RuBisCO"/>
</dbReference>
<dbReference type="AlphaFoldDB" id="X1N264"/>
<dbReference type="PANTHER" id="PTHR42704:SF17">
    <property type="entry name" value="RIBULOSE BISPHOSPHATE CARBOXYLASE LARGE CHAIN"/>
    <property type="match status" value="1"/>
</dbReference>
<dbReference type="InterPro" id="IPR036376">
    <property type="entry name" value="RuBisCO_lsu_C_sf"/>
</dbReference>
<gene>
    <name evidence="2" type="ORF">S06H3_47941</name>
</gene>
<evidence type="ECO:0000313" key="2">
    <source>
        <dbReference type="EMBL" id="GAI38097.1"/>
    </source>
</evidence>
<name>X1N264_9ZZZZ</name>
<dbReference type="Gene3D" id="3.20.20.110">
    <property type="entry name" value="Ribulose bisphosphate carboxylase, large subunit, C-terminal domain"/>
    <property type="match status" value="1"/>
</dbReference>
<organism evidence="2">
    <name type="scientific">marine sediment metagenome</name>
    <dbReference type="NCBI Taxonomy" id="412755"/>
    <lineage>
        <taxon>unclassified sequences</taxon>
        <taxon>metagenomes</taxon>
        <taxon>ecological metagenomes</taxon>
    </lineage>
</organism>
<comment type="caution">
    <text evidence="2">The sequence shown here is derived from an EMBL/GenBank/DDBJ whole genome shotgun (WGS) entry which is preliminary data.</text>
</comment>
<reference evidence="2" key="1">
    <citation type="journal article" date="2014" name="Front. Microbiol.">
        <title>High frequency of phylogenetically diverse reductive dehalogenase-homologous genes in deep subseafloor sedimentary metagenomes.</title>
        <authorList>
            <person name="Kawai M."/>
            <person name="Futagami T."/>
            <person name="Toyoda A."/>
            <person name="Takaki Y."/>
            <person name="Nishi S."/>
            <person name="Hori S."/>
            <person name="Arai W."/>
            <person name="Tsubouchi T."/>
            <person name="Morono Y."/>
            <person name="Uchiyama I."/>
            <person name="Ito T."/>
            <person name="Fujiyama A."/>
            <person name="Inagaki F."/>
            <person name="Takami H."/>
        </authorList>
    </citation>
    <scope>NUCLEOTIDE SEQUENCE</scope>
    <source>
        <strain evidence="2">Expedition CK06-06</strain>
    </source>
</reference>
<protein>
    <recommendedName>
        <fullName evidence="1">Ribulose bisphosphate carboxylase large subunit C-terminal domain-containing protein</fullName>
    </recommendedName>
</protein>
<dbReference type="EMBL" id="BARV01030153">
    <property type="protein sequence ID" value="GAI38097.1"/>
    <property type="molecule type" value="Genomic_DNA"/>
</dbReference>
<feature type="domain" description="Ribulose bisphosphate carboxylase large subunit C-terminal" evidence="1">
    <location>
        <begin position="1"/>
        <end position="69"/>
    </location>
</feature>
<dbReference type="SUPFAM" id="SSF51649">
    <property type="entry name" value="RuBisCo, C-terminal domain"/>
    <property type="match status" value="1"/>
</dbReference>
<accession>X1N264</accession>
<dbReference type="PANTHER" id="PTHR42704">
    <property type="entry name" value="RIBULOSE BISPHOSPHATE CARBOXYLASE"/>
    <property type="match status" value="1"/>
</dbReference>
<proteinExistence type="predicted"/>
<dbReference type="GO" id="GO:0000287">
    <property type="term" value="F:magnesium ion binding"/>
    <property type="evidence" value="ECO:0007669"/>
    <property type="project" value="InterPro"/>
</dbReference>
<dbReference type="Pfam" id="PF00016">
    <property type="entry name" value="RuBisCO_large"/>
    <property type="match status" value="1"/>
</dbReference>
<sequence>MHPGHVPYLVKHLGKDLMVQAGGGVHGNRLGTEAGARAMRQAVDAVMKGISLKEYSKTHIELKTALDQWG</sequence>